<dbReference type="EMBL" id="KN413730">
    <property type="protein sequence ID" value="KHG19707.1"/>
    <property type="molecule type" value="Genomic_DNA"/>
</dbReference>
<evidence type="ECO:0000313" key="2">
    <source>
        <dbReference type="Proteomes" id="UP000032142"/>
    </source>
</evidence>
<dbReference type="Proteomes" id="UP000032142">
    <property type="component" value="Unassembled WGS sequence"/>
</dbReference>
<sequence length="18" mass="1927">MCMSNTLSGTVASICDYM</sequence>
<name>A0A0B0P486_GOSAR</name>
<dbReference type="AlphaFoldDB" id="A0A0B0P486"/>
<protein>
    <submittedName>
        <fullName evidence="1">Uncharacterized protein</fullName>
    </submittedName>
</protein>
<keyword evidence="2" id="KW-1185">Reference proteome</keyword>
<proteinExistence type="predicted"/>
<evidence type="ECO:0000313" key="1">
    <source>
        <dbReference type="EMBL" id="KHG19707.1"/>
    </source>
</evidence>
<gene>
    <name evidence="1" type="ORF">F383_25408</name>
</gene>
<accession>A0A0B0P486</accession>
<organism evidence="1 2">
    <name type="scientific">Gossypium arboreum</name>
    <name type="common">Tree cotton</name>
    <name type="synonym">Gossypium nanking</name>
    <dbReference type="NCBI Taxonomy" id="29729"/>
    <lineage>
        <taxon>Eukaryota</taxon>
        <taxon>Viridiplantae</taxon>
        <taxon>Streptophyta</taxon>
        <taxon>Embryophyta</taxon>
        <taxon>Tracheophyta</taxon>
        <taxon>Spermatophyta</taxon>
        <taxon>Magnoliopsida</taxon>
        <taxon>eudicotyledons</taxon>
        <taxon>Gunneridae</taxon>
        <taxon>Pentapetalae</taxon>
        <taxon>rosids</taxon>
        <taxon>malvids</taxon>
        <taxon>Malvales</taxon>
        <taxon>Malvaceae</taxon>
        <taxon>Malvoideae</taxon>
        <taxon>Gossypium</taxon>
    </lineage>
</organism>
<reference evidence="2" key="1">
    <citation type="submission" date="2014-09" db="EMBL/GenBank/DDBJ databases">
        <authorList>
            <person name="Mudge J."/>
            <person name="Ramaraj T."/>
            <person name="Lindquist I.E."/>
            <person name="Bharti A.K."/>
            <person name="Sundararajan A."/>
            <person name="Cameron C.T."/>
            <person name="Woodward J.E."/>
            <person name="May G.D."/>
            <person name="Brubaker C."/>
            <person name="Broadhvest J."/>
            <person name="Wilkins T.A."/>
        </authorList>
    </citation>
    <scope>NUCLEOTIDE SEQUENCE</scope>
    <source>
        <strain evidence="2">cv. AKA8401</strain>
    </source>
</reference>